<keyword evidence="2" id="KW-0723">Serine/threonine-protein kinase</keyword>
<evidence type="ECO:0000313" key="11">
    <source>
        <dbReference type="Proteomes" id="UP000317429"/>
    </source>
</evidence>
<dbReference type="EMBL" id="CP036291">
    <property type="protein sequence ID" value="QDU89870.1"/>
    <property type="molecule type" value="Genomic_DNA"/>
</dbReference>
<evidence type="ECO:0000256" key="6">
    <source>
        <dbReference type="ARBA" id="ARBA00022840"/>
    </source>
</evidence>
<feature type="domain" description="Protein kinase" evidence="9">
    <location>
        <begin position="10"/>
        <end position="268"/>
    </location>
</feature>
<evidence type="ECO:0000256" key="4">
    <source>
        <dbReference type="ARBA" id="ARBA00022741"/>
    </source>
</evidence>
<dbReference type="PROSITE" id="PS50011">
    <property type="entry name" value="PROTEIN_KINASE_DOM"/>
    <property type="match status" value="1"/>
</dbReference>
<protein>
    <recommendedName>
        <fullName evidence="1">non-specific serine/threonine protein kinase</fullName>
        <ecNumber evidence="1">2.7.11.1</ecNumber>
    </recommendedName>
</protein>
<accession>A0A518DEH2</accession>
<dbReference type="PROSITE" id="PS00107">
    <property type="entry name" value="PROTEIN_KINASE_ATP"/>
    <property type="match status" value="1"/>
</dbReference>
<dbReference type="Gene3D" id="3.30.200.20">
    <property type="entry name" value="Phosphorylase Kinase, domain 1"/>
    <property type="match status" value="1"/>
</dbReference>
<dbReference type="KEGG" id="pnd:Pla175_32660"/>
<gene>
    <name evidence="10" type="primary">prkC_8</name>
    <name evidence="10" type="ORF">Pla175_32660</name>
</gene>
<dbReference type="Pfam" id="PF00069">
    <property type="entry name" value="Pkinase"/>
    <property type="match status" value="1"/>
</dbReference>
<dbReference type="Proteomes" id="UP000317429">
    <property type="component" value="Chromosome"/>
</dbReference>
<dbReference type="AlphaFoldDB" id="A0A518DEH2"/>
<evidence type="ECO:0000256" key="7">
    <source>
        <dbReference type="PROSITE-ProRule" id="PRU10141"/>
    </source>
</evidence>
<proteinExistence type="predicted"/>
<keyword evidence="3 10" id="KW-0808">Transferase</keyword>
<dbReference type="PANTHER" id="PTHR43289">
    <property type="entry name" value="MITOGEN-ACTIVATED PROTEIN KINASE KINASE KINASE 20-RELATED"/>
    <property type="match status" value="1"/>
</dbReference>
<keyword evidence="4 7" id="KW-0547">Nucleotide-binding</keyword>
<dbReference type="SMART" id="SM00220">
    <property type="entry name" value="S_TKc"/>
    <property type="match status" value="1"/>
</dbReference>
<dbReference type="InterPro" id="IPR000719">
    <property type="entry name" value="Prot_kinase_dom"/>
</dbReference>
<sequence length="627" mass="68435">MELPKRFGPYAITGPLGKGGMGQVYFATDERTGEKVALKSLSPHLAEADGFRERFEAEIESLKTLRHAGIVRLLGYGEDEGVLYYAMELVDGYSLDQELKAGRRFTWREVAQIGAQVCRALKHAHDHGIVHRDIKPANILQDKQERVKLADFGIARLFSNSPLTTAGGILGTADYMSPEQAAGQPVSDRTDQYSLGCVLYTLLAGRQPFKANSLPEMLQLQRFAEPEPISRYAPTAPRQLESAIAQMMRKNAADRFPNTLVLAKHLEAMDRALSRPAQDDFQVRSEPLSKSTLALPDSLAGSVTRASGADTPGYSQAPISLSEPAEAAERRTHFTAVGEEGWRDPDEEPWSWPAVVIKSLLALVLLAAVWLAGQWALRPPSADSLFASIEGAVVSRGDDGLSDSANRIDRFLVLYPTDPRADAVRELADQLELNRLEKRLSVEFRLGSGGGGESPERALYFEAMQLAQTDPDLAITRLDLLRDMLSGGPPEGAEPSAADLRAKFRVLAQRQQERLRTEVSEFRAAQRRLIVERLGVAQQVAAERPVVARNIAVGVIGLYQQQPWAADLVDEAKTIVDRLPDPEQPDPDQTGPDQTGPAQASKAEASAQPPQPADPAAETDPPQASKP</sequence>
<dbReference type="InterPro" id="IPR011009">
    <property type="entry name" value="Kinase-like_dom_sf"/>
</dbReference>
<evidence type="ECO:0000256" key="1">
    <source>
        <dbReference type="ARBA" id="ARBA00012513"/>
    </source>
</evidence>
<evidence type="ECO:0000256" key="5">
    <source>
        <dbReference type="ARBA" id="ARBA00022777"/>
    </source>
</evidence>
<dbReference type="RefSeq" id="WP_145287218.1">
    <property type="nucleotide sequence ID" value="NZ_CP036291.1"/>
</dbReference>
<keyword evidence="11" id="KW-1185">Reference proteome</keyword>
<dbReference type="GO" id="GO:0004674">
    <property type="term" value="F:protein serine/threonine kinase activity"/>
    <property type="evidence" value="ECO:0007669"/>
    <property type="project" value="UniProtKB-KW"/>
</dbReference>
<feature type="compositionally biased region" description="Low complexity" evidence="8">
    <location>
        <begin position="597"/>
        <end position="627"/>
    </location>
</feature>
<evidence type="ECO:0000256" key="8">
    <source>
        <dbReference type="SAM" id="MobiDB-lite"/>
    </source>
</evidence>
<dbReference type="InterPro" id="IPR017441">
    <property type="entry name" value="Protein_kinase_ATP_BS"/>
</dbReference>
<evidence type="ECO:0000313" key="10">
    <source>
        <dbReference type="EMBL" id="QDU89870.1"/>
    </source>
</evidence>
<keyword evidence="5 10" id="KW-0418">Kinase</keyword>
<dbReference type="CDD" id="cd14014">
    <property type="entry name" value="STKc_PknB_like"/>
    <property type="match status" value="1"/>
</dbReference>
<name>A0A518DEH2_9BACT</name>
<dbReference type="FunFam" id="1.10.510.10:FF:000021">
    <property type="entry name" value="Serine/threonine protein kinase"/>
    <property type="match status" value="1"/>
</dbReference>
<organism evidence="10 11">
    <name type="scientific">Pirellulimonas nuda</name>
    <dbReference type="NCBI Taxonomy" id="2528009"/>
    <lineage>
        <taxon>Bacteria</taxon>
        <taxon>Pseudomonadati</taxon>
        <taxon>Planctomycetota</taxon>
        <taxon>Planctomycetia</taxon>
        <taxon>Pirellulales</taxon>
        <taxon>Lacipirellulaceae</taxon>
        <taxon>Pirellulimonas</taxon>
    </lineage>
</organism>
<dbReference type="PANTHER" id="PTHR43289:SF6">
    <property type="entry name" value="SERINE_THREONINE-PROTEIN KINASE NEKL-3"/>
    <property type="match status" value="1"/>
</dbReference>
<reference evidence="10 11" key="1">
    <citation type="submission" date="2019-02" db="EMBL/GenBank/DDBJ databases">
        <title>Deep-cultivation of Planctomycetes and their phenomic and genomic characterization uncovers novel biology.</title>
        <authorList>
            <person name="Wiegand S."/>
            <person name="Jogler M."/>
            <person name="Boedeker C."/>
            <person name="Pinto D."/>
            <person name="Vollmers J."/>
            <person name="Rivas-Marin E."/>
            <person name="Kohn T."/>
            <person name="Peeters S.H."/>
            <person name="Heuer A."/>
            <person name="Rast P."/>
            <person name="Oberbeckmann S."/>
            <person name="Bunk B."/>
            <person name="Jeske O."/>
            <person name="Meyerdierks A."/>
            <person name="Storesund J.E."/>
            <person name="Kallscheuer N."/>
            <person name="Luecker S."/>
            <person name="Lage O.M."/>
            <person name="Pohl T."/>
            <person name="Merkel B.J."/>
            <person name="Hornburger P."/>
            <person name="Mueller R.-W."/>
            <person name="Bruemmer F."/>
            <person name="Labrenz M."/>
            <person name="Spormann A.M."/>
            <person name="Op den Camp H."/>
            <person name="Overmann J."/>
            <person name="Amann R."/>
            <person name="Jetten M.S.M."/>
            <person name="Mascher T."/>
            <person name="Medema M.H."/>
            <person name="Devos D.P."/>
            <person name="Kaster A.-K."/>
            <person name="Ovreas L."/>
            <person name="Rohde M."/>
            <person name="Galperin M.Y."/>
            <person name="Jogler C."/>
        </authorList>
    </citation>
    <scope>NUCLEOTIDE SEQUENCE [LARGE SCALE GENOMIC DNA]</scope>
    <source>
        <strain evidence="10 11">Pla175</strain>
    </source>
</reference>
<dbReference type="SUPFAM" id="SSF56112">
    <property type="entry name" value="Protein kinase-like (PK-like)"/>
    <property type="match status" value="1"/>
</dbReference>
<dbReference type="Gene3D" id="1.10.510.10">
    <property type="entry name" value="Transferase(Phosphotransferase) domain 1"/>
    <property type="match status" value="1"/>
</dbReference>
<dbReference type="EC" id="2.7.11.1" evidence="1"/>
<dbReference type="OrthoDB" id="6111975at2"/>
<feature type="binding site" evidence="7">
    <location>
        <position position="39"/>
    </location>
    <ligand>
        <name>ATP</name>
        <dbReference type="ChEBI" id="CHEBI:30616"/>
    </ligand>
</feature>
<feature type="region of interest" description="Disordered" evidence="8">
    <location>
        <begin position="576"/>
        <end position="627"/>
    </location>
</feature>
<feature type="region of interest" description="Disordered" evidence="8">
    <location>
        <begin position="302"/>
        <end position="330"/>
    </location>
</feature>
<keyword evidence="6 7" id="KW-0067">ATP-binding</keyword>
<dbReference type="GO" id="GO:0005524">
    <property type="term" value="F:ATP binding"/>
    <property type="evidence" value="ECO:0007669"/>
    <property type="project" value="UniProtKB-UniRule"/>
</dbReference>
<evidence type="ECO:0000256" key="3">
    <source>
        <dbReference type="ARBA" id="ARBA00022679"/>
    </source>
</evidence>
<evidence type="ECO:0000259" key="9">
    <source>
        <dbReference type="PROSITE" id="PS50011"/>
    </source>
</evidence>
<evidence type="ECO:0000256" key="2">
    <source>
        <dbReference type="ARBA" id="ARBA00022527"/>
    </source>
</evidence>